<dbReference type="Gene3D" id="1.25.40.420">
    <property type="match status" value="2"/>
</dbReference>
<dbReference type="SMART" id="SM00225">
    <property type="entry name" value="BTB"/>
    <property type="match status" value="2"/>
</dbReference>
<evidence type="ECO:0000313" key="6">
    <source>
        <dbReference type="Proteomes" id="UP001231189"/>
    </source>
</evidence>
<feature type="domain" description="MATH" evidence="4">
    <location>
        <begin position="30"/>
        <end position="158"/>
    </location>
</feature>
<dbReference type="AlphaFoldDB" id="A0AAD8SL45"/>
<dbReference type="SUPFAM" id="SSF54695">
    <property type="entry name" value="POZ domain"/>
    <property type="match status" value="2"/>
</dbReference>
<evidence type="ECO:0000259" key="4">
    <source>
        <dbReference type="PROSITE" id="PS50144"/>
    </source>
</evidence>
<dbReference type="Pfam" id="PF24570">
    <property type="entry name" value="BACK_BPM_SPOP"/>
    <property type="match status" value="2"/>
</dbReference>
<comment type="caution">
    <text evidence="5">The sequence shown here is derived from an EMBL/GenBank/DDBJ whole genome shotgun (WGS) entry which is preliminary data.</text>
</comment>
<dbReference type="PROSITE" id="PS50097">
    <property type="entry name" value="BTB"/>
    <property type="match status" value="2"/>
</dbReference>
<dbReference type="PANTHER" id="PTHR26379:SF316">
    <property type="entry name" value="MATH DOMAIN-CONTAINING PROTEIN"/>
    <property type="match status" value="1"/>
</dbReference>
<dbReference type="GO" id="GO:0016567">
    <property type="term" value="P:protein ubiquitination"/>
    <property type="evidence" value="ECO:0007669"/>
    <property type="project" value="InterPro"/>
</dbReference>
<feature type="domain" description="BTB" evidence="3">
    <location>
        <begin position="394"/>
        <end position="450"/>
    </location>
</feature>
<accession>A0AAD8SL45</accession>
<name>A0AAD8SL45_LOLMU</name>
<evidence type="ECO:0008006" key="7">
    <source>
        <dbReference type="Google" id="ProtNLM"/>
    </source>
</evidence>
<dbReference type="Pfam" id="PF22486">
    <property type="entry name" value="MATH_2"/>
    <property type="match status" value="1"/>
</dbReference>
<comment type="similarity">
    <text evidence="2">Belongs to the Tdpoz family.</text>
</comment>
<dbReference type="InterPro" id="IPR045005">
    <property type="entry name" value="BPM1-6"/>
</dbReference>
<dbReference type="InterPro" id="IPR002083">
    <property type="entry name" value="MATH/TRAF_dom"/>
</dbReference>
<keyword evidence="6" id="KW-1185">Reference proteome</keyword>
<sequence length="561" mass="61221">MPMSALLSALRGAGRQHLTASTVAARQAITGSHVLRLHDYNKVLRKKVPNGHFFESAPFGAGGHTWKVVCYPNGADREYDGYTSLFLKSLRPHDDPFIFDATTARLQASVLDREGKPWRTQTAEHRSFLGYESWGWKDFVKNDDLDLVDDCLTVLCDVTVDDLPLHAEEVVTAAATPPPEPTASALPPHDIWSNKPTDDMVTIHVGGKSFPARRFLLEAHSPLLKEALQNATTGQLHIAGLDAEVFRAMLQFMNNHGPASNKQIKVEPTIADRLLVAAGEYGMEKLKLACGEALRARVDMGSVAAMLTLAERHGCPVLKDACIEFLSRDGNLGSFAATDGFQRLMKDCPSAAEEIADIAVKQYSHVTWQPSRRIESSSCARGRFPEAIWSNKPTDDMVTIHVGGKSFPASRFLLEAHSPLLKEALQNATTGELHIAGLDAEVFKAMLQFMNNHGPACNEKIKVEPTIADRLLVAAGEYGLEKLKLACGEALRARVDMGSVAAMLTLAKRHGCPVLKEACIEFLSRDGNLGSFASTDGFQRLMKDCPSAAEEIADIAVKHYA</sequence>
<evidence type="ECO:0000256" key="2">
    <source>
        <dbReference type="ARBA" id="ARBA00010846"/>
    </source>
</evidence>
<protein>
    <recommendedName>
        <fullName evidence="7">BTB domain-containing protein</fullName>
    </recommendedName>
</protein>
<dbReference type="PROSITE" id="PS50144">
    <property type="entry name" value="MATH"/>
    <property type="match status" value="1"/>
</dbReference>
<reference evidence="5" key="1">
    <citation type="submission" date="2023-07" db="EMBL/GenBank/DDBJ databases">
        <title>A chromosome-level genome assembly of Lolium multiflorum.</title>
        <authorList>
            <person name="Chen Y."/>
            <person name="Copetti D."/>
            <person name="Kolliker R."/>
            <person name="Studer B."/>
        </authorList>
    </citation>
    <scope>NUCLEOTIDE SEQUENCE</scope>
    <source>
        <strain evidence="5">02402/16</strain>
        <tissue evidence="5">Leaf</tissue>
    </source>
</reference>
<dbReference type="Proteomes" id="UP001231189">
    <property type="component" value="Unassembled WGS sequence"/>
</dbReference>
<comment type="pathway">
    <text evidence="1">Protein modification; protein ubiquitination.</text>
</comment>
<organism evidence="5 6">
    <name type="scientific">Lolium multiflorum</name>
    <name type="common">Italian ryegrass</name>
    <name type="synonym">Lolium perenne subsp. multiflorum</name>
    <dbReference type="NCBI Taxonomy" id="4521"/>
    <lineage>
        <taxon>Eukaryota</taxon>
        <taxon>Viridiplantae</taxon>
        <taxon>Streptophyta</taxon>
        <taxon>Embryophyta</taxon>
        <taxon>Tracheophyta</taxon>
        <taxon>Spermatophyta</taxon>
        <taxon>Magnoliopsida</taxon>
        <taxon>Liliopsida</taxon>
        <taxon>Poales</taxon>
        <taxon>Poaceae</taxon>
        <taxon>BOP clade</taxon>
        <taxon>Pooideae</taxon>
        <taxon>Poodae</taxon>
        <taxon>Poeae</taxon>
        <taxon>Poeae Chloroplast Group 2 (Poeae type)</taxon>
        <taxon>Loliodinae</taxon>
        <taxon>Loliinae</taxon>
        <taxon>Lolium</taxon>
    </lineage>
</organism>
<dbReference type="InterPro" id="IPR056423">
    <property type="entry name" value="BACK_BPM_SPOP"/>
</dbReference>
<evidence type="ECO:0000259" key="3">
    <source>
        <dbReference type="PROSITE" id="PS50097"/>
    </source>
</evidence>
<dbReference type="InterPro" id="IPR011333">
    <property type="entry name" value="SKP1/BTB/POZ_sf"/>
</dbReference>
<dbReference type="SUPFAM" id="SSF49599">
    <property type="entry name" value="TRAF domain-like"/>
    <property type="match status" value="1"/>
</dbReference>
<dbReference type="Pfam" id="PF00651">
    <property type="entry name" value="BTB"/>
    <property type="match status" value="2"/>
</dbReference>
<proteinExistence type="inferred from homology"/>
<dbReference type="Gene3D" id="2.60.210.10">
    <property type="entry name" value="Apoptosis, Tumor Necrosis Factor Receptor Associated Protein 2, Chain A"/>
    <property type="match status" value="1"/>
</dbReference>
<dbReference type="CDD" id="cd00121">
    <property type="entry name" value="MATH"/>
    <property type="match status" value="1"/>
</dbReference>
<feature type="domain" description="BTB" evidence="3">
    <location>
        <begin position="197"/>
        <end position="253"/>
    </location>
</feature>
<evidence type="ECO:0000313" key="5">
    <source>
        <dbReference type="EMBL" id="KAK1660391.1"/>
    </source>
</evidence>
<dbReference type="InterPro" id="IPR000210">
    <property type="entry name" value="BTB/POZ_dom"/>
</dbReference>
<gene>
    <name evidence="5" type="ORF">QYE76_048550</name>
</gene>
<dbReference type="InterPro" id="IPR008974">
    <property type="entry name" value="TRAF-like"/>
</dbReference>
<dbReference type="PANTHER" id="PTHR26379">
    <property type="entry name" value="BTB/POZ AND MATH DOMAIN-CONTAINING PROTEIN 1"/>
    <property type="match status" value="1"/>
</dbReference>
<evidence type="ECO:0000256" key="1">
    <source>
        <dbReference type="ARBA" id="ARBA00004906"/>
    </source>
</evidence>
<dbReference type="Gene3D" id="3.30.710.10">
    <property type="entry name" value="Potassium Channel Kv1.1, Chain A"/>
    <property type="match status" value="2"/>
</dbReference>
<dbReference type="EMBL" id="JAUUTY010000003">
    <property type="protein sequence ID" value="KAK1660391.1"/>
    <property type="molecule type" value="Genomic_DNA"/>
</dbReference>